<dbReference type="STRING" id="1763537.ULVI_08860"/>
<comment type="caution">
    <text evidence="5">The sequence shown here is derived from an EMBL/GenBank/DDBJ whole genome shotgun (WGS) entry which is preliminary data.</text>
</comment>
<dbReference type="Gene3D" id="3.40.30.10">
    <property type="entry name" value="Glutaredoxin"/>
    <property type="match status" value="1"/>
</dbReference>
<dbReference type="PANTHER" id="PTHR43110">
    <property type="entry name" value="THIOL PEROXIDASE"/>
    <property type="match status" value="1"/>
</dbReference>
<dbReference type="NCBIfam" id="NF001808">
    <property type="entry name" value="PRK00522.1"/>
    <property type="match status" value="1"/>
</dbReference>
<feature type="domain" description="Thioredoxin" evidence="4">
    <location>
        <begin position="18"/>
        <end position="166"/>
    </location>
</feature>
<protein>
    <submittedName>
        <fullName evidence="5">Lipid hydroperoxide peroxidase</fullName>
    </submittedName>
</protein>
<dbReference type="InterPro" id="IPR013740">
    <property type="entry name" value="Redoxin"/>
</dbReference>
<keyword evidence="2" id="KW-0676">Redox-active center</keyword>
<keyword evidence="1" id="KW-1015">Disulfide bond</keyword>
<gene>
    <name evidence="5" type="ORF">ULVI_08860</name>
</gene>
<dbReference type="Proteomes" id="UP000077013">
    <property type="component" value="Unassembled WGS sequence"/>
</dbReference>
<dbReference type="OrthoDB" id="9781543at2"/>
<dbReference type="Pfam" id="PF08534">
    <property type="entry name" value="Redoxin"/>
    <property type="match status" value="1"/>
</dbReference>
<accession>A0A167HJQ8</accession>
<dbReference type="RefSeq" id="WP_068591920.1">
    <property type="nucleotide sequence ID" value="NZ_LRXL01000037.1"/>
</dbReference>
<evidence type="ECO:0000256" key="3">
    <source>
        <dbReference type="SAM" id="MobiDB-lite"/>
    </source>
</evidence>
<evidence type="ECO:0000259" key="4">
    <source>
        <dbReference type="PROSITE" id="PS51352"/>
    </source>
</evidence>
<name>A0A167HJQ8_9FLAO</name>
<dbReference type="GO" id="GO:0008379">
    <property type="term" value="F:thioredoxin peroxidase activity"/>
    <property type="evidence" value="ECO:0007669"/>
    <property type="project" value="InterPro"/>
</dbReference>
<proteinExistence type="predicted"/>
<dbReference type="AlphaFoldDB" id="A0A167HJQ8"/>
<evidence type="ECO:0000313" key="5">
    <source>
        <dbReference type="EMBL" id="OAB78682.1"/>
    </source>
</evidence>
<dbReference type="InterPro" id="IPR013766">
    <property type="entry name" value="Thioredoxin_domain"/>
</dbReference>
<evidence type="ECO:0000256" key="1">
    <source>
        <dbReference type="ARBA" id="ARBA00023157"/>
    </source>
</evidence>
<sequence>MSNITLSGTNVETNGTLPKKGDKAPNFSLKATDLSTKTLEDYKGSRVILNIFPSIDTNVCATSVRKFNEKATGLKNTTVLCISRDTPFALKRFADDEGVEHVTNLSDFKTGDFGKTYGLQMTTGAMEGFHSRAVVVLDETGTVIHSQQVPEIGEEPDYLSALKTLL</sequence>
<feature type="compositionally biased region" description="Polar residues" evidence="3">
    <location>
        <begin position="1"/>
        <end position="16"/>
    </location>
</feature>
<evidence type="ECO:0000313" key="6">
    <source>
        <dbReference type="Proteomes" id="UP000077013"/>
    </source>
</evidence>
<reference evidence="5 6" key="1">
    <citation type="submission" date="2016-02" db="EMBL/GenBank/DDBJ databases">
        <title>Ulvibacter sp. LPB0005, isolated from Thais luteostoma.</title>
        <authorList>
            <person name="Shin S.-K."/>
            <person name="Yi H."/>
        </authorList>
    </citation>
    <scope>NUCLEOTIDE SEQUENCE [LARGE SCALE GENOMIC DNA]</scope>
    <source>
        <strain evidence="5 6">LPB0005</strain>
    </source>
</reference>
<dbReference type="PROSITE" id="PS51352">
    <property type="entry name" value="THIOREDOXIN_2"/>
    <property type="match status" value="1"/>
</dbReference>
<dbReference type="InterPro" id="IPR002065">
    <property type="entry name" value="TPX"/>
</dbReference>
<dbReference type="InterPro" id="IPR050455">
    <property type="entry name" value="Tpx_Peroxidase_subfamily"/>
</dbReference>
<organism evidence="5 6">
    <name type="scientific">Cochleicola gelatinilyticus</name>
    <dbReference type="NCBI Taxonomy" id="1763537"/>
    <lineage>
        <taxon>Bacteria</taxon>
        <taxon>Pseudomonadati</taxon>
        <taxon>Bacteroidota</taxon>
        <taxon>Flavobacteriia</taxon>
        <taxon>Flavobacteriales</taxon>
        <taxon>Flavobacteriaceae</taxon>
        <taxon>Cochleicola</taxon>
    </lineage>
</organism>
<dbReference type="CDD" id="cd03014">
    <property type="entry name" value="PRX_Atyp2cys"/>
    <property type="match status" value="1"/>
</dbReference>
<dbReference type="PANTHER" id="PTHR43110:SF1">
    <property type="entry name" value="THIOL PEROXIDASE"/>
    <property type="match status" value="1"/>
</dbReference>
<dbReference type="SUPFAM" id="SSF52833">
    <property type="entry name" value="Thioredoxin-like"/>
    <property type="match status" value="1"/>
</dbReference>
<keyword evidence="5" id="KW-0560">Oxidoreductase</keyword>
<evidence type="ECO:0000256" key="2">
    <source>
        <dbReference type="ARBA" id="ARBA00023284"/>
    </source>
</evidence>
<dbReference type="EMBL" id="LRXL01000037">
    <property type="protein sequence ID" value="OAB78682.1"/>
    <property type="molecule type" value="Genomic_DNA"/>
</dbReference>
<keyword evidence="6" id="KW-1185">Reference proteome</keyword>
<keyword evidence="5" id="KW-0575">Peroxidase</keyword>
<dbReference type="InterPro" id="IPR036249">
    <property type="entry name" value="Thioredoxin-like_sf"/>
</dbReference>
<feature type="region of interest" description="Disordered" evidence="3">
    <location>
        <begin position="1"/>
        <end position="22"/>
    </location>
</feature>